<dbReference type="AlphaFoldDB" id="A0A0R2LPL5"/>
<keyword evidence="3" id="KW-1185">Reference proteome</keyword>
<accession>A0A0R2LPL5</accession>
<dbReference type="RefSeq" id="WP_057878614.1">
    <property type="nucleotide sequence ID" value="NZ_JQCA01000072.1"/>
</dbReference>
<comment type="caution">
    <text evidence="2">The sequence shown here is derived from an EMBL/GenBank/DDBJ whole genome shotgun (WGS) entry which is preliminary data.</text>
</comment>
<evidence type="ECO:0000256" key="1">
    <source>
        <dbReference type="SAM" id="MobiDB-lite"/>
    </source>
</evidence>
<feature type="region of interest" description="Disordered" evidence="1">
    <location>
        <begin position="1"/>
        <end position="20"/>
    </location>
</feature>
<evidence type="ECO:0000313" key="3">
    <source>
        <dbReference type="Proteomes" id="UP000051906"/>
    </source>
</evidence>
<proteinExistence type="predicted"/>
<dbReference type="Proteomes" id="UP000051906">
    <property type="component" value="Unassembled WGS sequence"/>
</dbReference>
<sequence length="154" mass="17244">MAEKSQMEQHLQNSVYGTPMVHPDEQRHYLGTFRERVSLAMTIAEVTNAQNVRAFTREISAHPDLQVIFNGHIDQSDLAPYLKATGQHNLKFTIRQDDFYGHQATDLGLVVASDHAIDQNPISLTAKYPTTSAKTQATPPAKQPGWLARLFGHH</sequence>
<protein>
    <recommendedName>
        <fullName evidence="4">DUF1694 domain-containing protein</fullName>
    </recommendedName>
</protein>
<dbReference type="SUPFAM" id="SSF160515">
    <property type="entry name" value="YueI-like"/>
    <property type="match status" value="1"/>
</dbReference>
<dbReference type="EMBL" id="JQCA01000072">
    <property type="protein sequence ID" value="KRO03560.1"/>
    <property type="molecule type" value="Genomic_DNA"/>
</dbReference>
<name>A0A0R2LPL5_9LACO</name>
<dbReference type="Pfam" id="PF07997">
    <property type="entry name" value="DUF1694"/>
    <property type="match status" value="1"/>
</dbReference>
<evidence type="ECO:0000313" key="2">
    <source>
        <dbReference type="EMBL" id="KRO03560.1"/>
    </source>
</evidence>
<dbReference type="OrthoDB" id="95278at2"/>
<dbReference type="STRING" id="616990.IV54_GL000009"/>
<dbReference type="Gene3D" id="3.30.1330.30">
    <property type="match status" value="1"/>
</dbReference>
<reference evidence="2 3" key="1">
    <citation type="journal article" date="2015" name="Genome Announc.">
        <title>Expanding the biotechnology potential of lactobacilli through comparative genomics of 213 strains and associated genera.</title>
        <authorList>
            <person name="Sun Z."/>
            <person name="Harris H.M."/>
            <person name="McCann A."/>
            <person name="Guo C."/>
            <person name="Argimon S."/>
            <person name="Zhang W."/>
            <person name="Yang X."/>
            <person name="Jeffery I.B."/>
            <person name="Cooney J.C."/>
            <person name="Kagawa T.F."/>
            <person name="Liu W."/>
            <person name="Song Y."/>
            <person name="Salvetti E."/>
            <person name="Wrobel A."/>
            <person name="Rasinkangas P."/>
            <person name="Parkhill J."/>
            <person name="Rea M.C."/>
            <person name="O'Sullivan O."/>
            <person name="Ritari J."/>
            <person name="Douillard F.P."/>
            <person name="Paul Ross R."/>
            <person name="Yang R."/>
            <person name="Briner A.E."/>
            <person name="Felis G.E."/>
            <person name="de Vos W.M."/>
            <person name="Barrangou R."/>
            <person name="Klaenhammer T.R."/>
            <person name="Caufield P.W."/>
            <person name="Cui Y."/>
            <person name="Zhang H."/>
            <person name="O'Toole P.W."/>
        </authorList>
    </citation>
    <scope>NUCLEOTIDE SEQUENCE [LARGE SCALE GENOMIC DNA]</scope>
    <source>
        <strain evidence="2 3">DSM 22467</strain>
    </source>
</reference>
<gene>
    <name evidence="2" type="ORF">IV54_GL000009</name>
</gene>
<dbReference type="PIRSF" id="PIRSF034303">
    <property type="entry name" value="DUF1694"/>
    <property type="match status" value="1"/>
</dbReference>
<dbReference type="InterPro" id="IPR029064">
    <property type="entry name" value="Ribosomal_eL30-like_sf"/>
</dbReference>
<organism evidence="2 3">
    <name type="scientific">Levilactobacillus paucivorans</name>
    <dbReference type="NCBI Taxonomy" id="616990"/>
    <lineage>
        <taxon>Bacteria</taxon>
        <taxon>Bacillati</taxon>
        <taxon>Bacillota</taxon>
        <taxon>Bacilli</taxon>
        <taxon>Lactobacillales</taxon>
        <taxon>Lactobacillaceae</taxon>
        <taxon>Levilactobacillus</taxon>
    </lineage>
</organism>
<dbReference type="InterPro" id="IPR012543">
    <property type="entry name" value="DUF1694"/>
</dbReference>
<dbReference type="PATRIC" id="fig|616990.3.peg.12"/>
<evidence type="ECO:0008006" key="4">
    <source>
        <dbReference type="Google" id="ProtNLM"/>
    </source>
</evidence>